<evidence type="ECO:0000256" key="1">
    <source>
        <dbReference type="SAM" id="MobiDB-lite"/>
    </source>
</evidence>
<organism evidence="2 3">
    <name type="scientific">Ceratodon purpureus</name>
    <name type="common">Fire moss</name>
    <name type="synonym">Dicranum purpureum</name>
    <dbReference type="NCBI Taxonomy" id="3225"/>
    <lineage>
        <taxon>Eukaryota</taxon>
        <taxon>Viridiplantae</taxon>
        <taxon>Streptophyta</taxon>
        <taxon>Embryophyta</taxon>
        <taxon>Bryophyta</taxon>
        <taxon>Bryophytina</taxon>
        <taxon>Bryopsida</taxon>
        <taxon>Dicranidae</taxon>
        <taxon>Pseudoditrichales</taxon>
        <taxon>Ditrichaceae</taxon>
        <taxon>Ceratodon</taxon>
    </lineage>
</organism>
<dbReference type="AlphaFoldDB" id="A0A8T0IT68"/>
<evidence type="ECO:0000313" key="3">
    <source>
        <dbReference type="Proteomes" id="UP000822688"/>
    </source>
</evidence>
<name>A0A8T0IT68_CERPU</name>
<sequence>MTRVSRRDQTSLAYASQLGALEARGDGSEIHLPRGLNVRAPMYKANDSSDLHLIELISPSNELQRKLAEGRRSSMAQQQQSKMYLLSTSKSLDNTPRTPANVHFTRYNKQGASNNTQLPPSRPAFTTRPFFPSNDAPARPRTAATTKRPVVDQRRGGLKKPTKKGQIPMFADQVPQSSDYMPFTDRMHHHPESFEDVRIYNSELSRGCREKENPSGFLTERSNAPKSVQLKLPANEDQKASDLRLISKLWHQECKCSVTIQQRLAYLLDSKYKEAFEDGRMYTVENCKHNDFKAEVARILKKLERAGAPQLPTLNVKYELAVACVDEVFGKGMGEEYMKLETYFMQPTASGNMMSARDANQVKEIAERVQQEYKDVHNITGFMLDQLSLFE</sequence>
<dbReference type="EMBL" id="CM026422">
    <property type="protein sequence ID" value="KAG0585583.1"/>
    <property type="molecule type" value="Genomic_DNA"/>
</dbReference>
<gene>
    <name evidence="2" type="ORF">KC19_2G022800</name>
</gene>
<proteinExistence type="predicted"/>
<feature type="region of interest" description="Disordered" evidence="1">
    <location>
        <begin position="127"/>
        <end position="164"/>
    </location>
</feature>
<accession>A0A8T0IT68</accession>
<protein>
    <submittedName>
        <fullName evidence="2">Uncharacterized protein</fullName>
    </submittedName>
</protein>
<dbReference type="Proteomes" id="UP000822688">
    <property type="component" value="Chromosome 2"/>
</dbReference>
<evidence type="ECO:0000313" key="2">
    <source>
        <dbReference type="EMBL" id="KAG0585583.1"/>
    </source>
</evidence>
<comment type="caution">
    <text evidence="2">The sequence shown here is derived from an EMBL/GenBank/DDBJ whole genome shotgun (WGS) entry which is preliminary data.</text>
</comment>
<reference evidence="2" key="1">
    <citation type="submission" date="2020-06" db="EMBL/GenBank/DDBJ databases">
        <title>WGS assembly of Ceratodon purpureus strain R40.</title>
        <authorList>
            <person name="Carey S.B."/>
            <person name="Jenkins J."/>
            <person name="Shu S."/>
            <person name="Lovell J.T."/>
            <person name="Sreedasyam A."/>
            <person name="Maumus F."/>
            <person name="Tiley G.P."/>
            <person name="Fernandez-Pozo N."/>
            <person name="Barry K."/>
            <person name="Chen C."/>
            <person name="Wang M."/>
            <person name="Lipzen A."/>
            <person name="Daum C."/>
            <person name="Saski C.A."/>
            <person name="Payton A.C."/>
            <person name="Mcbreen J.C."/>
            <person name="Conrad R.E."/>
            <person name="Kollar L.M."/>
            <person name="Olsson S."/>
            <person name="Huttunen S."/>
            <person name="Landis J.B."/>
            <person name="Wickett N.J."/>
            <person name="Johnson M.G."/>
            <person name="Rensing S.A."/>
            <person name="Grimwood J."/>
            <person name="Schmutz J."/>
            <person name="Mcdaniel S.F."/>
        </authorList>
    </citation>
    <scope>NUCLEOTIDE SEQUENCE</scope>
    <source>
        <strain evidence="2">R40</strain>
    </source>
</reference>
<keyword evidence="3" id="KW-1185">Reference proteome</keyword>
<feature type="compositionally biased region" description="Low complexity" evidence="1">
    <location>
        <begin position="136"/>
        <end position="148"/>
    </location>
</feature>